<sequence length="423" mass="47754">MKEYYERVSDKVLLEHLKSKGAVLIEGTKWCGKTTSAKHVANSFIEMDRPDMTEQYQQMARIKPSYLLKGATPHLIDEWQIATNIWNAVRYEVDRRGEFGQFILTGSSVPLHLSEGTHTGTGRIVRMRMRTMSLFESKDSSGEVSIGDLFHGKEVSAINHHSIEDIAFYICRGGWPIALNRSEKVALTQAFDYVDAVVNDDISRVDDFQNVPERTKRLLRSYARNVATQASLETLRMDVISNDVDTFDKETLYSYINALKRIFVIEDSPAWSPNLRSKTAIRTSDTRYFVDPSIATAALGLGPTDLIHDLALMGLIFENLCIRDLRIYADALNGNIYHYRDKTGLECDAVIHLRNGDYGLIEIKLGGDKLIDEGASNLLKLANKIDTEKMHKPSFLMVLCGVAPFAYQREDGVFVVPITCLRD</sequence>
<dbReference type="SUPFAM" id="SSF52540">
    <property type="entry name" value="P-loop containing nucleoside triphosphate hydrolases"/>
    <property type="match status" value="1"/>
</dbReference>
<comment type="caution">
    <text evidence="3">The sequence shown here is derived from an EMBL/GenBank/DDBJ whole genome shotgun (WGS) entry which is preliminary data.</text>
</comment>
<dbReference type="InterPro" id="IPR027417">
    <property type="entry name" value="P-loop_NTPase"/>
</dbReference>
<dbReference type="PANTHER" id="PTHR43566">
    <property type="entry name" value="CONSERVED PROTEIN"/>
    <property type="match status" value="1"/>
</dbReference>
<feature type="domain" description="AAA" evidence="1">
    <location>
        <begin position="21"/>
        <end position="136"/>
    </location>
</feature>
<protein>
    <submittedName>
        <fullName evidence="3">AAA family ATPase</fullName>
    </submittedName>
</protein>
<dbReference type="InterPro" id="IPR041682">
    <property type="entry name" value="AAA_14"/>
</dbReference>
<evidence type="ECO:0000259" key="2">
    <source>
        <dbReference type="Pfam" id="PF13635"/>
    </source>
</evidence>
<dbReference type="OrthoDB" id="128089at2"/>
<dbReference type="Pfam" id="PF13635">
    <property type="entry name" value="DUF4143"/>
    <property type="match status" value="1"/>
</dbReference>
<evidence type="ECO:0000313" key="3">
    <source>
        <dbReference type="EMBL" id="RFD79773.1"/>
    </source>
</evidence>
<dbReference type="Pfam" id="PF13173">
    <property type="entry name" value="AAA_14"/>
    <property type="match status" value="1"/>
</dbReference>
<evidence type="ECO:0000259" key="1">
    <source>
        <dbReference type="Pfam" id="PF13173"/>
    </source>
</evidence>
<dbReference type="Proteomes" id="UP000259221">
    <property type="component" value="Unassembled WGS sequence"/>
</dbReference>
<dbReference type="EMBL" id="LRTV01000006">
    <property type="protein sequence ID" value="RFD79773.1"/>
    <property type="molecule type" value="Genomic_DNA"/>
</dbReference>
<dbReference type="RefSeq" id="WP_116712187.1">
    <property type="nucleotide sequence ID" value="NZ_LRTV01000006.1"/>
</dbReference>
<reference evidence="3 4" key="1">
    <citation type="submission" date="2016-02" db="EMBL/GenBank/DDBJ databases">
        <authorList>
            <person name="Alioto T."/>
            <person name="Alioto T."/>
        </authorList>
    </citation>
    <scope>NUCLEOTIDE SEQUENCE [LARGE SCALE GENOMIC DNA]</scope>
    <source>
        <strain evidence="3 4">NR010</strain>
    </source>
</reference>
<accession>A0A3E1J083</accession>
<gene>
    <name evidence="3" type="ORF">AXE77_03225</name>
</gene>
<dbReference type="AlphaFoldDB" id="A0A3E1J083"/>
<evidence type="ECO:0000313" key="4">
    <source>
        <dbReference type="Proteomes" id="UP000259221"/>
    </source>
</evidence>
<proteinExistence type="predicted"/>
<dbReference type="InterPro" id="IPR025420">
    <property type="entry name" value="DUF4143"/>
</dbReference>
<name>A0A3E1J083_GARVA</name>
<organism evidence="3 4">
    <name type="scientific">Gardnerella vaginalis</name>
    <dbReference type="NCBI Taxonomy" id="2702"/>
    <lineage>
        <taxon>Bacteria</taxon>
        <taxon>Bacillati</taxon>
        <taxon>Actinomycetota</taxon>
        <taxon>Actinomycetes</taxon>
        <taxon>Bifidobacteriales</taxon>
        <taxon>Bifidobacteriaceae</taxon>
        <taxon>Gardnerella</taxon>
    </lineage>
</organism>
<dbReference type="PANTHER" id="PTHR43566:SF2">
    <property type="entry name" value="DUF4143 DOMAIN-CONTAINING PROTEIN"/>
    <property type="match status" value="1"/>
</dbReference>
<feature type="domain" description="DUF4143" evidence="2">
    <location>
        <begin position="201"/>
        <end position="365"/>
    </location>
</feature>